<evidence type="ECO:0000256" key="8">
    <source>
        <dbReference type="RuleBase" id="RU367067"/>
    </source>
</evidence>
<keyword evidence="11" id="KW-1185">Reference proteome</keyword>
<evidence type="ECO:0000256" key="6">
    <source>
        <dbReference type="ARBA" id="ARBA00023306"/>
    </source>
</evidence>
<feature type="compositionally biased region" description="Polar residues" evidence="9">
    <location>
        <begin position="151"/>
        <end position="161"/>
    </location>
</feature>
<dbReference type="GO" id="GO:0006270">
    <property type="term" value="P:DNA replication initiation"/>
    <property type="evidence" value="ECO:0007669"/>
    <property type="project" value="UniProtKB-UniRule"/>
</dbReference>
<dbReference type="InterPro" id="IPR040203">
    <property type="entry name" value="Sld2"/>
</dbReference>
<keyword evidence="5 8" id="KW-0539">Nucleus</keyword>
<dbReference type="GO" id="GO:1902977">
    <property type="term" value="P:mitotic DNA replication preinitiation complex assembly"/>
    <property type="evidence" value="ECO:0007669"/>
    <property type="project" value="TreeGrafter"/>
</dbReference>
<reference evidence="10" key="1">
    <citation type="submission" date="2023-07" db="EMBL/GenBank/DDBJ databases">
        <title>Black Yeasts Isolated from many extreme environments.</title>
        <authorList>
            <person name="Coleine C."/>
            <person name="Stajich J.E."/>
            <person name="Selbmann L."/>
        </authorList>
    </citation>
    <scope>NUCLEOTIDE SEQUENCE</scope>
    <source>
        <strain evidence="10">CCFEE 5485</strain>
    </source>
</reference>
<dbReference type="GO" id="GO:0031261">
    <property type="term" value="C:DNA replication preinitiation complex"/>
    <property type="evidence" value="ECO:0007669"/>
    <property type="project" value="TreeGrafter"/>
</dbReference>
<comment type="caution">
    <text evidence="10">The sequence shown here is derived from an EMBL/GenBank/DDBJ whole genome shotgun (WGS) entry which is preliminary data.</text>
</comment>
<feature type="compositionally biased region" description="Basic residues" evidence="9">
    <location>
        <begin position="425"/>
        <end position="435"/>
    </location>
</feature>
<evidence type="ECO:0000256" key="7">
    <source>
        <dbReference type="ARBA" id="ARBA00025253"/>
    </source>
</evidence>
<sequence>MASGSAILEKQVAGLREELKLWEIEFAKRHGGRKASRYDISADASIHEKYREYNRLRRPIEGPKKVESPQRVREPQPGGRQGRNALRERSGNEVAATPSRRQKSVMILDVVDEDGEQEVEPTPAYIRCALGPTPQKDGQVLGIFDMAVSATPSKAGNSANALSDMPAISCTPSKSTTAPASSRRVPSATPQSSSKRRILDAFAGTPLKRQKLDEQHTPSTSKRHFATPSFLRRSFPLAPVEEEEGSSTTSGSLPQKKRGLVRSLSSIIRGLRQHEEERMDDEWDILDELEAEASGEKPAKVLVEDSQAGEMLLGPDQGDPLSDDSDTGDLGALGADGQPRKVWKKKGLKRQTKRSNMKPVLHKPQKAAEIAVEETVQQIQLAGNEEDTDHEEDSSAARKSKKAKDETTSTSPSKKKKVSAQAHANFRRLKIKNKNSKANGRGGGKKFGRR</sequence>
<dbReference type="GO" id="GO:0003697">
    <property type="term" value="F:single-stranded DNA binding"/>
    <property type="evidence" value="ECO:0007669"/>
    <property type="project" value="TreeGrafter"/>
</dbReference>
<dbReference type="Pfam" id="PF11719">
    <property type="entry name" value="Drc1-Sld2"/>
    <property type="match status" value="1"/>
</dbReference>
<evidence type="ECO:0000256" key="4">
    <source>
        <dbReference type="ARBA" id="ARBA00022705"/>
    </source>
</evidence>
<accession>A0AAE0WMN3</accession>
<comment type="function">
    <text evidence="7 8">Has a role in the initiation of DNA replication. Required at S-phase checkpoint.</text>
</comment>
<comment type="subcellular location">
    <subcellularLocation>
        <location evidence="1 8">Nucleus</location>
    </subcellularLocation>
</comment>
<evidence type="ECO:0000256" key="1">
    <source>
        <dbReference type="ARBA" id="ARBA00004123"/>
    </source>
</evidence>
<evidence type="ECO:0000313" key="11">
    <source>
        <dbReference type="Proteomes" id="UP001274830"/>
    </source>
</evidence>
<dbReference type="EMBL" id="JAUTXT010000019">
    <property type="protein sequence ID" value="KAK3674495.1"/>
    <property type="molecule type" value="Genomic_DNA"/>
</dbReference>
<dbReference type="PANTHER" id="PTHR28124">
    <property type="entry name" value="DNA REPLICATION REGULATOR SLD2"/>
    <property type="match status" value="1"/>
</dbReference>
<dbReference type="CDD" id="cd22289">
    <property type="entry name" value="RecQL4_SLD2_NTD"/>
    <property type="match status" value="1"/>
</dbReference>
<dbReference type="GO" id="GO:0003688">
    <property type="term" value="F:DNA replication origin binding"/>
    <property type="evidence" value="ECO:0007669"/>
    <property type="project" value="TreeGrafter"/>
</dbReference>
<dbReference type="Proteomes" id="UP001274830">
    <property type="component" value="Unassembled WGS sequence"/>
</dbReference>
<feature type="compositionally biased region" description="Acidic residues" evidence="9">
    <location>
        <begin position="384"/>
        <end position="394"/>
    </location>
</feature>
<feature type="region of interest" description="Disordered" evidence="9">
    <location>
        <begin position="51"/>
        <end position="105"/>
    </location>
</feature>
<keyword evidence="4 8" id="KW-0235">DNA replication</keyword>
<feature type="compositionally biased region" description="Basic and acidic residues" evidence="9">
    <location>
        <begin position="51"/>
        <end position="74"/>
    </location>
</feature>
<feature type="region of interest" description="Disordered" evidence="9">
    <location>
        <begin position="151"/>
        <end position="262"/>
    </location>
</feature>
<feature type="compositionally biased region" description="Basic residues" evidence="9">
    <location>
        <begin position="341"/>
        <end position="365"/>
    </location>
</feature>
<feature type="compositionally biased region" description="Low complexity" evidence="9">
    <location>
        <begin position="328"/>
        <end position="337"/>
    </location>
</feature>
<feature type="region of interest" description="Disordered" evidence="9">
    <location>
        <begin position="304"/>
        <end position="450"/>
    </location>
</feature>
<evidence type="ECO:0000313" key="10">
    <source>
        <dbReference type="EMBL" id="KAK3674495.1"/>
    </source>
</evidence>
<comment type="similarity">
    <text evidence="2 8">Belongs to the SLD2 family.</text>
</comment>
<evidence type="ECO:0000256" key="3">
    <source>
        <dbReference type="ARBA" id="ARBA00018363"/>
    </source>
</evidence>
<feature type="compositionally biased region" description="Low complexity" evidence="9">
    <location>
        <begin position="169"/>
        <end position="182"/>
    </location>
</feature>
<dbReference type="AlphaFoldDB" id="A0AAE0WMN3"/>
<evidence type="ECO:0000256" key="5">
    <source>
        <dbReference type="ARBA" id="ARBA00023242"/>
    </source>
</evidence>
<name>A0AAE0WMN3_9PEZI</name>
<keyword evidence="6 8" id="KW-0131">Cell cycle</keyword>
<evidence type="ECO:0000256" key="9">
    <source>
        <dbReference type="SAM" id="MobiDB-lite"/>
    </source>
</evidence>
<protein>
    <recommendedName>
        <fullName evidence="3 8">DNA replication regulator SLD2</fullName>
    </recommendedName>
</protein>
<dbReference type="GO" id="GO:0000727">
    <property type="term" value="P:double-strand break repair via break-induced replication"/>
    <property type="evidence" value="ECO:0007669"/>
    <property type="project" value="TreeGrafter"/>
</dbReference>
<gene>
    <name evidence="10" type="ORF">LTR78_005581</name>
</gene>
<dbReference type="Gene3D" id="1.10.10.1460">
    <property type="match status" value="1"/>
</dbReference>
<dbReference type="InterPro" id="IPR021110">
    <property type="entry name" value="DNA_rep_checkpnt_protein"/>
</dbReference>
<dbReference type="PANTHER" id="PTHR28124:SF1">
    <property type="entry name" value="DNA REPLICATION REGULATOR SLD2"/>
    <property type="match status" value="1"/>
</dbReference>
<organism evidence="10 11">
    <name type="scientific">Recurvomyces mirabilis</name>
    <dbReference type="NCBI Taxonomy" id="574656"/>
    <lineage>
        <taxon>Eukaryota</taxon>
        <taxon>Fungi</taxon>
        <taxon>Dikarya</taxon>
        <taxon>Ascomycota</taxon>
        <taxon>Pezizomycotina</taxon>
        <taxon>Dothideomycetes</taxon>
        <taxon>Dothideomycetidae</taxon>
        <taxon>Mycosphaerellales</taxon>
        <taxon>Teratosphaeriaceae</taxon>
        <taxon>Recurvomyces</taxon>
    </lineage>
</organism>
<proteinExistence type="inferred from homology"/>
<evidence type="ECO:0000256" key="2">
    <source>
        <dbReference type="ARBA" id="ARBA00007276"/>
    </source>
</evidence>